<protein>
    <recommendedName>
        <fullName evidence="2">YbaK/aminoacyl-tRNA synthetase-associated domain-containing protein</fullName>
    </recommendedName>
</protein>
<dbReference type="GO" id="GO:0002161">
    <property type="term" value="F:aminoacyl-tRNA deacylase activity"/>
    <property type="evidence" value="ECO:0007669"/>
    <property type="project" value="InterPro"/>
</dbReference>
<comment type="similarity">
    <text evidence="1">Belongs to the PRORSD1 family.</text>
</comment>
<dbReference type="InterPro" id="IPR040285">
    <property type="entry name" value="ProX/PRXD1"/>
</dbReference>
<evidence type="ECO:0000313" key="3">
    <source>
        <dbReference type="EMBL" id="CAI8585448.1"/>
    </source>
</evidence>
<accession>A0AAV0YKT2</accession>
<name>A0AAV0YKT2_VICFA</name>
<dbReference type="SUPFAM" id="SSF55826">
    <property type="entry name" value="YbaK/ProRS associated domain"/>
    <property type="match status" value="1"/>
</dbReference>
<keyword evidence="4" id="KW-1185">Reference proteome</keyword>
<organism evidence="3 4">
    <name type="scientific">Vicia faba</name>
    <name type="common">Broad bean</name>
    <name type="synonym">Faba vulgaris</name>
    <dbReference type="NCBI Taxonomy" id="3906"/>
    <lineage>
        <taxon>Eukaryota</taxon>
        <taxon>Viridiplantae</taxon>
        <taxon>Streptophyta</taxon>
        <taxon>Embryophyta</taxon>
        <taxon>Tracheophyta</taxon>
        <taxon>Spermatophyta</taxon>
        <taxon>Magnoliopsida</taxon>
        <taxon>eudicotyledons</taxon>
        <taxon>Gunneridae</taxon>
        <taxon>Pentapetalae</taxon>
        <taxon>rosids</taxon>
        <taxon>fabids</taxon>
        <taxon>Fabales</taxon>
        <taxon>Fabaceae</taxon>
        <taxon>Papilionoideae</taxon>
        <taxon>50 kb inversion clade</taxon>
        <taxon>NPAAA clade</taxon>
        <taxon>Hologalegina</taxon>
        <taxon>IRL clade</taxon>
        <taxon>Fabeae</taxon>
        <taxon>Vicia</taxon>
    </lineage>
</organism>
<feature type="domain" description="YbaK/aminoacyl-tRNA synthetase-associated" evidence="2">
    <location>
        <begin position="20"/>
        <end position="78"/>
    </location>
</feature>
<reference evidence="3 4" key="1">
    <citation type="submission" date="2023-01" db="EMBL/GenBank/DDBJ databases">
        <authorList>
            <person name="Kreplak J."/>
        </authorList>
    </citation>
    <scope>NUCLEOTIDE SEQUENCE [LARGE SCALE GENOMIC DNA]</scope>
</reference>
<evidence type="ECO:0000313" key="4">
    <source>
        <dbReference type="Proteomes" id="UP001157006"/>
    </source>
</evidence>
<gene>
    <name evidence="3" type="ORF">VFH_I206720</name>
</gene>
<dbReference type="Pfam" id="PF04073">
    <property type="entry name" value="tRNA_edit"/>
    <property type="match status" value="1"/>
</dbReference>
<dbReference type="Gene3D" id="3.90.960.10">
    <property type="entry name" value="YbaK/aminoacyl-tRNA synthetase-associated domain"/>
    <property type="match status" value="1"/>
</dbReference>
<dbReference type="EMBL" id="OX451736">
    <property type="protein sequence ID" value="CAI8585448.1"/>
    <property type="molecule type" value="Genomic_DNA"/>
</dbReference>
<evidence type="ECO:0000256" key="1">
    <source>
        <dbReference type="ARBA" id="ARBA00010201"/>
    </source>
</evidence>
<sequence>MGYSKEQLLARKSMLENLGGGLSKNLFLKDKKHRFYIISALVNTNVDIKVLSQRLGFGKGGLRMAPAEALMEMLQANPTVSKDQPPDLAALVPSSFIVMPHQSELQPSSQAPADGNHASVEIKSQIVSEQVFKPSVSKKVTKEKTVVNIGHSSSSFADVGPLVEEILHKTSELLLSEIKEDTVKQHGEHLGTGVSDNLRKVLISDLKNLAMIFNNLAYTEGFHAGICWCTRKICWCTRKR</sequence>
<dbReference type="InterPro" id="IPR036754">
    <property type="entry name" value="YbaK/aa-tRNA-synt-asso_dom_sf"/>
</dbReference>
<dbReference type="AlphaFoldDB" id="A0AAV0YKT2"/>
<dbReference type="Proteomes" id="UP001157006">
    <property type="component" value="Chromosome 1L"/>
</dbReference>
<dbReference type="PANTHER" id="PTHR31423">
    <property type="entry name" value="YBAK DOMAIN-CONTAINING PROTEIN"/>
    <property type="match status" value="1"/>
</dbReference>
<dbReference type="InterPro" id="IPR007214">
    <property type="entry name" value="YbaK/aa-tRNA-synth-assoc-dom"/>
</dbReference>
<proteinExistence type="inferred from homology"/>
<evidence type="ECO:0000259" key="2">
    <source>
        <dbReference type="Pfam" id="PF04073"/>
    </source>
</evidence>
<dbReference type="PANTHER" id="PTHR31423:SF3">
    <property type="entry name" value="PROLYL-TRNA SYNTHETASE ASSOCIATED DOMAIN-CONTAINING PROTEIN 1-RELATED"/>
    <property type="match status" value="1"/>
</dbReference>